<evidence type="ECO:0000313" key="6">
    <source>
        <dbReference type="Proteomes" id="UP000199400"/>
    </source>
</evidence>
<evidence type="ECO:0000313" key="5">
    <source>
        <dbReference type="EMBL" id="SFD47033.1"/>
    </source>
</evidence>
<evidence type="ECO:0000259" key="4">
    <source>
        <dbReference type="Pfam" id="PF00501"/>
    </source>
</evidence>
<dbReference type="Pfam" id="PF00501">
    <property type="entry name" value="AMP-binding"/>
    <property type="match status" value="1"/>
</dbReference>
<evidence type="ECO:0000256" key="3">
    <source>
        <dbReference type="ARBA" id="ARBA00024484"/>
    </source>
</evidence>
<dbReference type="InterPro" id="IPR042099">
    <property type="entry name" value="ANL_N_sf"/>
</dbReference>
<dbReference type="GO" id="GO:0004467">
    <property type="term" value="F:long-chain fatty acid-CoA ligase activity"/>
    <property type="evidence" value="ECO:0007669"/>
    <property type="project" value="UniProtKB-EC"/>
</dbReference>
<dbReference type="EMBL" id="FOMX01000002">
    <property type="protein sequence ID" value="SFD47033.1"/>
    <property type="molecule type" value="Genomic_DNA"/>
</dbReference>
<gene>
    <name evidence="5" type="ORF">SAMN02745121_00100</name>
</gene>
<dbReference type="InterPro" id="IPR000873">
    <property type="entry name" value="AMP-dep_synth/lig_dom"/>
</dbReference>
<proteinExistence type="predicted"/>
<feature type="domain" description="AMP-dependent synthetase/ligase" evidence="4">
    <location>
        <begin position="23"/>
        <end position="434"/>
    </location>
</feature>
<keyword evidence="6" id="KW-1185">Reference proteome</keyword>
<dbReference type="PANTHER" id="PTHR43272">
    <property type="entry name" value="LONG-CHAIN-FATTY-ACID--COA LIGASE"/>
    <property type="match status" value="1"/>
</dbReference>
<evidence type="ECO:0000256" key="1">
    <source>
        <dbReference type="ARBA" id="ARBA00022741"/>
    </source>
</evidence>
<comment type="catalytic activity">
    <reaction evidence="3">
        <text>a long-chain fatty acid + ATP + CoA = a long-chain fatty acyl-CoA + AMP + diphosphate</text>
        <dbReference type="Rhea" id="RHEA:15421"/>
        <dbReference type="ChEBI" id="CHEBI:30616"/>
        <dbReference type="ChEBI" id="CHEBI:33019"/>
        <dbReference type="ChEBI" id="CHEBI:57287"/>
        <dbReference type="ChEBI" id="CHEBI:57560"/>
        <dbReference type="ChEBI" id="CHEBI:83139"/>
        <dbReference type="ChEBI" id="CHEBI:456215"/>
        <dbReference type="EC" id="6.2.1.3"/>
    </reaction>
    <physiologicalReaction direction="left-to-right" evidence="3">
        <dbReference type="Rhea" id="RHEA:15422"/>
    </physiologicalReaction>
</comment>
<dbReference type="Proteomes" id="UP000199400">
    <property type="component" value="Unassembled WGS sequence"/>
</dbReference>
<dbReference type="STRING" id="54.SAMN02745121_00100"/>
<dbReference type="CDD" id="cd05907">
    <property type="entry name" value="VL_LC_FACS_like"/>
    <property type="match status" value="1"/>
</dbReference>
<dbReference type="InterPro" id="IPR045851">
    <property type="entry name" value="AMP-bd_C_sf"/>
</dbReference>
<dbReference type="Pfam" id="PF23562">
    <property type="entry name" value="AMP-binding_C_3"/>
    <property type="match status" value="1"/>
</dbReference>
<accession>A0A1I1ST05</accession>
<keyword evidence="2" id="KW-0067">ATP-binding</keyword>
<dbReference type="RefSeq" id="WP_096333198.1">
    <property type="nucleotide sequence ID" value="NZ_FOMX01000002.1"/>
</dbReference>
<dbReference type="GO" id="GO:0005524">
    <property type="term" value="F:ATP binding"/>
    <property type="evidence" value="ECO:0007669"/>
    <property type="project" value="UniProtKB-KW"/>
</dbReference>
<dbReference type="PANTHER" id="PTHR43272:SF33">
    <property type="entry name" value="AMP-BINDING DOMAIN-CONTAINING PROTEIN-RELATED"/>
    <property type="match status" value="1"/>
</dbReference>
<evidence type="ECO:0000256" key="2">
    <source>
        <dbReference type="ARBA" id="ARBA00022840"/>
    </source>
</evidence>
<dbReference type="OrthoDB" id="9803968at2"/>
<reference evidence="6" key="1">
    <citation type="submission" date="2016-10" db="EMBL/GenBank/DDBJ databases">
        <authorList>
            <person name="Varghese N."/>
            <person name="Submissions S."/>
        </authorList>
    </citation>
    <scope>NUCLEOTIDE SEQUENCE [LARGE SCALE GENOMIC DNA]</scope>
    <source>
        <strain evidence="6">ATCC 25963</strain>
    </source>
</reference>
<name>A0A1I1ST05_9BACT</name>
<keyword evidence="1" id="KW-0547">Nucleotide-binding</keyword>
<dbReference type="SUPFAM" id="SSF56801">
    <property type="entry name" value="Acetyl-CoA synthetase-like"/>
    <property type="match status" value="1"/>
</dbReference>
<dbReference type="GO" id="GO:0016020">
    <property type="term" value="C:membrane"/>
    <property type="evidence" value="ECO:0007669"/>
    <property type="project" value="TreeGrafter"/>
</dbReference>
<dbReference type="AlphaFoldDB" id="A0A1I1ST05"/>
<protein>
    <submittedName>
        <fullName evidence="5">Long-chain acyl-CoA synthetase</fullName>
    </submittedName>
</protein>
<dbReference type="Gene3D" id="3.40.50.12780">
    <property type="entry name" value="N-terminal domain of ligase-like"/>
    <property type="match status" value="1"/>
</dbReference>
<organism evidence="5 6">
    <name type="scientific">Nannocystis exedens</name>
    <dbReference type="NCBI Taxonomy" id="54"/>
    <lineage>
        <taxon>Bacteria</taxon>
        <taxon>Pseudomonadati</taxon>
        <taxon>Myxococcota</taxon>
        <taxon>Polyangia</taxon>
        <taxon>Nannocystales</taxon>
        <taxon>Nannocystaceae</taxon>
        <taxon>Nannocystis</taxon>
    </lineage>
</organism>
<sequence>MPRSGFVPQPAEGLTFPNALDMFAARVRRTPAATALRYKLRGSWHTLQWRDWHQASRAIAAALVRIHGVQPGDRIAVLARTRVEWALVDLAIAMAGAVSVPIYPSVTPEQAAYILRDCGARLAFADNPGWPERLRGRDHALRHTFCFDEAGPLAADWSSFEALQTAGEGALPGAEAALEAIAEELSLTDDFTWVYTSGTTGRPKGAMLTHRNIVYEAWAIKSVIAADHADEQLMVLPLAHVFGRHLLWGAVEQGAVSAFAADPAELELDLVAVAPTFMGAVPQIYERLYAQIRAEVAAAGKLAEASFAWCLQVGRKVSMCRQRGQAVPGALAVKASVADKLFFARIRQRLGGRLRFFVSGGAPLAREVAEFFHALGVLILEGYGLSETTGACTVNRPDRFRFGTVGPTMPGCELRIADDGEVLVRGPGVMRGYHDLPEETAAAIDAQGWLHTGDIGELHDGFLTITDRKKDLIITSTGKTIAPQPLERRLELAEGIAHVLVVGDGRPYLAALIALDEEAMLARSRQEGLGARRLADLVRHPRILQIVQGHIDALNADLASYEAIRRFSVVTTPLTITGGELTPTGKLRRREVQDRYAAQIAALYPDSGQRAVAG</sequence>
<dbReference type="Gene3D" id="3.30.300.30">
    <property type="match status" value="1"/>
</dbReference>